<name>D9PJ54_9ZZZZ</name>
<organism evidence="1">
    <name type="scientific">sediment metagenome</name>
    <dbReference type="NCBI Taxonomy" id="749907"/>
    <lineage>
        <taxon>unclassified sequences</taxon>
        <taxon>metagenomes</taxon>
        <taxon>ecological metagenomes</taxon>
    </lineage>
</organism>
<dbReference type="AlphaFoldDB" id="D9PJ54"/>
<proteinExistence type="predicted"/>
<comment type="caution">
    <text evidence="1">The sequence shown here is derived from an EMBL/GenBank/DDBJ whole genome shotgun (WGS) entry which is preliminary data.</text>
</comment>
<gene>
    <name evidence="1" type="ORF">LDC_1563</name>
</gene>
<reference evidence="1" key="2">
    <citation type="journal article" date="2011" name="Microb. Ecol.">
        <title>Taxonomic and Functional Metagenomic Profiling of the Microbial Community in the Anoxic Sediment of a Sub-saline Shallow Lake (Laguna de Carrizo, Central Spain).</title>
        <authorList>
            <person name="Ferrer M."/>
            <person name="Guazzaroni M.E."/>
            <person name="Richter M."/>
            <person name="Garcia-Salamanca A."/>
            <person name="Yarza P."/>
            <person name="Suarez-Suarez A."/>
            <person name="Solano J."/>
            <person name="Alcaide M."/>
            <person name="van Dillewijn P."/>
            <person name="Molina-Henares M.A."/>
            <person name="Lopez-Cortes N."/>
            <person name="Al-Ramahi Y."/>
            <person name="Guerrero C."/>
            <person name="Acosta A."/>
            <person name="de Eugenio L.I."/>
            <person name="Martinez V."/>
            <person name="Marques S."/>
            <person name="Rojo F."/>
            <person name="Santero E."/>
            <person name="Genilloud O."/>
            <person name="Perez-Perez J."/>
            <person name="Rossello-Mora R."/>
            <person name="Ramos J.L."/>
        </authorList>
    </citation>
    <scope>NUCLEOTIDE SEQUENCE</scope>
</reference>
<accession>D9PJ54</accession>
<sequence>MMILDNKDARYTQRPPAIKGTADNITALMNRSANEITARVDVLNDAFVLASEEDVWNLNFGLKIGRTG</sequence>
<evidence type="ECO:0000313" key="1">
    <source>
        <dbReference type="EMBL" id="EFK96409.1"/>
    </source>
</evidence>
<reference evidence="1" key="1">
    <citation type="submission" date="2010-07" db="EMBL/GenBank/DDBJ databases">
        <authorList>
            <consortium name="CONSOLIDER consortium CSD2007-00005"/>
            <person name="Guazzaroni M.-E."/>
            <person name="Richter M."/>
            <person name="Garcia-Salamanca A."/>
            <person name="Yarza P."/>
            <person name="Ferrer M."/>
        </authorList>
    </citation>
    <scope>NUCLEOTIDE SEQUENCE</scope>
</reference>
<protein>
    <submittedName>
        <fullName evidence="1">Uncharacterized protein</fullName>
    </submittedName>
</protein>
<dbReference type="EMBL" id="ADZX01000494">
    <property type="protein sequence ID" value="EFK96409.1"/>
    <property type="molecule type" value="Genomic_DNA"/>
</dbReference>